<evidence type="ECO:0000256" key="1">
    <source>
        <dbReference type="ARBA" id="ARBA00004236"/>
    </source>
</evidence>
<dbReference type="Pfam" id="PF17957">
    <property type="entry name" value="Big_7"/>
    <property type="match status" value="1"/>
</dbReference>
<dbReference type="PANTHER" id="PTHR32282">
    <property type="entry name" value="BINDING PROTEIN TRANSPEPTIDASE, PUTATIVE-RELATED"/>
    <property type="match status" value="1"/>
</dbReference>
<evidence type="ECO:0000256" key="10">
    <source>
        <dbReference type="ARBA" id="ARBA00022960"/>
    </source>
</evidence>
<keyword evidence="9" id="KW-0378">Hydrolase</keyword>
<comment type="catalytic activity">
    <reaction evidence="16">
        <text>[GlcNAc-(1-&gt;4)-Mur2Ac(oyl-L-Ala-gamma-D-Glu-L-Lys-D-Ala-D-Ala)](n)-di-trans,octa-cis-undecaprenyl diphosphate + beta-D-GlcNAc-(1-&gt;4)-Mur2Ac(oyl-L-Ala-gamma-D-Glu-L-Lys-D-Ala-D-Ala)-di-trans,octa-cis-undecaprenyl diphosphate = [GlcNAc-(1-&gt;4)-Mur2Ac(oyl-L-Ala-gamma-D-Glu-L-Lys-D-Ala-D-Ala)](n+1)-di-trans,octa-cis-undecaprenyl diphosphate + di-trans,octa-cis-undecaprenyl diphosphate + H(+)</text>
        <dbReference type="Rhea" id="RHEA:23708"/>
        <dbReference type="Rhea" id="RHEA-COMP:9602"/>
        <dbReference type="Rhea" id="RHEA-COMP:9603"/>
        <dbReference type="ChEBI" id="CHEBI:15378"/>
        <dbReference type="ChEBI" id="CHEBI:58405"/>
        <dbReference type="ChEBI" id="CHEBI:60033"/>
        <dbReference type="ChEBI" id="CHEBI:78435"/>
        <dbReference type="EC" id="2.4.99.28"/>
    </reaction>
</comment>
<dbReference type="InterPro" id="IPR023346">
    <property type="entry name" value="Lysozyme-like_dom_sf"/>
</dbReference>
<evidence type="ECO:0000256" key="12">
    <source>
        <dbReference type="ARBA" id="ARBA00023136"/>
    </source>
</evidence>
<evidence type="ECO:0000256" key="5">
    <source>
        <dbReference type="ARBA" id="ARBA00022645"/>
    </source>
</evidence>
<evidence type="ECO:0000256" key="3">
    <source>
        <dbReference type="ARBA" id="ARBA00007739"/>
    </source>
</evidence>
<dbReference type="PANTHER" id="PTHR32282:SF11">
    <property type="entry name" value="PENICILLIN-BINDING PROTEIN 1B"/>
    <property type="match status" value="1"/>
</dbReference>
<dbReference type="GO" id="GO:0009252">
    <property type="term" value="P:peptidoglycan biosynthetic process"/>
    <property type="evidence" value="ECO:0007669"/>
    <property type="project" value="UniProtKB-KW"/>
</dbReference>
<dbReference type="NCBIfam" id="TIGR02074">
    <property type="entry name" value="PBP_1a_fam"/>
    <property type="match status" value="1"/>
</dbReference>
<accession>A0A1G1V468</accession>
<reference evidence="20 21" key="1">
    <citation type="journal article" date="2016" name="Nat. Commun.">
        <title>Thousands of microbial genomes shed light on interconnected biogeochemical processes in an aquifer system.</title>
        <authorList>
            <person name="Anantharaman K."/>
            <person name="Brown C.T."/>
            <person name="Hug L.A."/>
            <person name="Sharon I."/>
            <person name="Castelle C.J."/>
            <person name="Probst A.J."/>
            <person name="Thomas B.C."/>
            <person name="Singh A."/>
            <person name="Wilkins M.J."/>
            <person name="Karaoz U."/>
            <person name="Brodie E.L."/>
            <person name="Williams K.H."/>
            <person name="Hubbard S.S."/>
            <person name="Banfield J.F."/>
        </authorList>
    </citation>
    <scope>NUCLEOTIDE SEQUENCE [LARGE SCALE GENOMIC DNA]</scope>
</reference>
<feature type="domain" description="Penicillin-binding protein transpeptidase" evidence="18">
    <location>
        <begin position="346"/>
        <end position="604"/>
    </location>
</feature>
<feature type="domain" description="Glycosyl transferase family 51" evidence="19">
    <location>
        <begin position="89"/>
        <end position="256"/>
    </location>
</feature>
<dbReference type="InterPro" id="IPR036950">
    <property type="entry name" value="PBP_transglycosylase"/>
</dbReference>
<evidence type="ECO:0000256" key="7">
    <source>
        <dbReference type="ARBA" id="ARBA00022676"/>
    </source>
</evidence>
<dbReference type="InterPro" id="IPR001460">
    <property type="entry name" value="PCN-bd_Tpept"/>
</dbReference>
<dbReference type="GO" id="GO:0071555">
    <property type="term" value="P:cell wall organization"/>
    <property type="evidence" value="ECO:0007669"/>
    <property type="project" value="UniProtKB-KW"/>
</dbReference>
<keyword evidence="17" id="KW-0812">Transmembrane</keyword>
<evidence type="ECO:0000259" key="19">
    <source>
        <dbReference type="Pfam" id="PF00912"/>
    </source>
</evidence>
<dbReference type="Gene3D" id="1.10.3810.10">
    <property type="entry name" value="Biosynthetic peptidoglycan transglycosylase-like"/>
    <property type="match status" value="1"/>
</dbReference>
<comment type="catalytic activity">
    <reaction evidence="15">
        <text>Preferential cleavage: (Ac)2-L-Lys-D-Ala-|-D-Ala. Also transpeptidation of peptidyl-alanyl moieties that are N-acyl substituents of D-alanine.</text>
        <dbReference type="EC" id="3.4.16.4"/>
    </reaction>
</comment>
<dbReference type="GO" id="GO:0005886">
    <property type="term" value="C:plasma membrane"/>
    <property type="evidence" value="ECO:0007669"/>
    <property type="project" value="UniProtKB-SubCell"/>
</dbReference>
<evidence type="ECO:0000256" key="17">
    <source>
        <dbReference type="SAM" id="Phobius"/>
    </source>
</evidence>
<keyword evidence="6" id="KW-0645">Protease</keyword>
<evidence type="ECO:0000256" key="13">
    <source>
        <dbReference type="ARBA" id="ARBA00023268"/>
    </source>
</evidence>
<dbReference type="EMBL" id="MHCA01000060">
    <property type="protein sequence ID" value="OGY10156.1"/>
    <property type="molecule type" value="Genomic_DNA"/>
</dbReference>
<evidence type="ECO:0000256" key="4">
    <source>
        <dbReference type="ARBA" id="ARBA00022475"/>
    </source>
</evidence>
<dbReference type="SUPFAM" id="SSF56601">
    <property type="entry name" value="beta-lactamase/transpeptidase-like"/>
    <property type="match status" value="1"/>
</dbReference>
<dbReference type="Proteomes" id="UP000178272">
    <property type="component" value="Unassembled WGS sequence"/>
</dbReference>
<dbReference type="AlphaFoldDB" id="A0A1G1V468"/>
<dbReference type="InterPro" id="IPR001264">
    <property type="entry name" value="Glyco_trans_51"/>
</dbReference>
<dbReference type="GO" id="GO:0006508">
    <property type="term" value="P:proteolysis"/>
    <property type="evidence" value="ECO:0007669"/>
    <property type="project" value="UniProtKB-KW"/>
</dbReference>
<evidence type="ECO:0000256" key="6">
    <source>
        <dbReference type="ARBA" id="ARBA00022670"/>
    </source>
</evidence>
<dbReference type="GO" id="GO:0008360">
    <property type="term" value="P:regulation of cell shape"/>
    <property type="evidence" value="ECO:0007669"/>
    <property type="project" value="UniProtKB-KW"/>
</dbReference>
<organism evidence="20 21">
    <name type="scientific">Candidatus Blackburnbacteria bacterium RIFCSPHIGHO2_12_FULL_41_13b</name>
    <dbReference type="NCBI Taxonomy" id="1797517"/>
    <lineage>
        <taxon>Bacteria</taxon>
        <taxon>Candidatus Blackburniibacteriota</taxon>
    </lineage>
</organism>
<keyword evidence="10" id="KW-0133">Cell shape</keyword>
<keyword evidence="13" id="KW-0511">Multifunctional enzyme</keyword>
<evidence type="ECO:0000256" key="11">
    <source>
        <dbReference type="ARBA" id="ARBA00022984"/>
    </source>
</evidence>
<proteinExistence type="inferred from homology"/>
<keyword evidence="5" id="KW-0121">Carboxypeptidase</keyword>
<dbReference type="STRING" id="1797517.A3F61_02225"/>
<dbReference type="InterPro" id="IPR012338">
    <property type="entry name" value="Beta-lactam/transpept-like"/>
</dbReference>
<keyword evidence="17" id="KW-1133">Transmembrane helix</keyword>
<evidence type="ECO:0000256" key="15">
    <source>
        <dbReference type="ARBA" id="ARBA00034000"/>
    </source>
</evidence>
<evidence type="ECO:0000256" key="16">
    <source>
        <dbReference type="ARBA" id="ARBA00049902"/>
    </source>
</evidence>
<dbReference type="Pfam" id="PF00912">
    <property type="entry name" value="Transgly"/>
    <property type="match status" value="1"/>
</dbReference>
<comment type="similarity">
    <text evidence="3">In the N-terminal section; belongs to the glycosyltransferase 51 family.</text>
</comment>
<dbReference type="Pfam" id="PF00905">
    <property type="entry name" value="Transpeptidase"/>
    <property type="match status" value="1"/>
</dbReference>
<keyword evidence="11" id="KW-0573">Peptidoglycan synthesis</keyword>
<evidence type="ECO:0000313" key="20">
    <source>
        <dbReference type="EMBL" id="OGY10156.1"/>
    </source>
</evidence>
<dbReference type="GO" id="GO:0030288">
    <property type="term" value="C:outer membrane-bounded periplasmic space"/>
    <property type="evidence" value="ECO:0007669"/>
    <property type="project" value="TreeGrafter"/>
</dbReference>
<keyword evidence="4" id="KW-1003">Cell membrane</keyword>
<evidence type="ECO:0000256" key="9">
    <source>
        <dbReference type="ARBA" id="ARBA00022801"/>
    </source>
</evidence>
<keyword evidence="12 17" id="KW-0472">Membrane</keyword>
<dbReference type="FunFam" id="1.10.3810.10:FF:000001">
    <property type="entry name" value="Penicillin-binding protein 1A"/>
    <property type="match status" value="1"/>
</dbReference>
<evidence type="ECO:0000256" key="2">
    <source>
        <dbReference type="ARBA" id="ARBA00007090"/>
    </source>
</evidence>
<dbReference type="Gene3D" id="2.60.40.10">
    <property type="entry name" value="Immunoglobulins"/>
    <property type="match status" value="1"/>
</dbReference>
<evidence type="ECO:0000256" key="14">
    <source>
        <dbReference type="ARBA" id="ARBA00023316"/>
    </source>
</evidence>
<comment type="subcellular location">
    <subcellularLocation>
        <location evidence="1">Cell membrane</location>
    </subcellularLocation>
</comment>
<keyword evidence="14" id="KW-0961">Cell wall biogenesis/degradation</keyword>
<evidence type="ECO:0000313" key="21">
    <source>
        <dbReference type="Proteomes" id="UP000178272"/>
    </source>
</evidence>
<keyword evidence="8" id="KW-0808">Transferase</keyword>
<sequence length="844" mass="93313">MSWKSAWRVKNRRSYQSSSYRPSSRNKSNLIYRLGLLSFIGVLSLFLVFGIIFPIFALNLPSPDKLVRREGYSTKIYDRNQVLLYDIFTNERRTPVKFEDIPSFLKNATIATEDKNFYQHEGFDALGVLRGFSRLFTSGRAQGGSTITQQLVKNVLLSSERSLPRKIREFILAVQIERKYSKDEILQMYLNEAPYGGTAWGVGAAADIYFGKAPKDLTLIEAAVLAGLPQRPSSYSPYGANPKGYVDRTKSVLRRMREDGYITEEQEDETAKQLENIKFVGKGASLKAPHFVMYVKDQLEQRYGASLVEQGGLKVTTTLDWELQEKAQSAIAEEIAKVENLHITNGAAVVMDPNNGHILAMVGSKNFEADDYDGQVNVTLSLRQPGSAIKPVTYVAGLRRGYTASTLLMDVPTTFPGGVNLPDYEPVNYDGKYRGPMQVRFALANSLNIPAVKMLAMVGVENMLETASQMGLKTLEPTRENLSRFGLSVTLGGGEVRLLDLTSSYSAFANKGLRFDPVSILKVEDAKGKVLEEYKEKDGKKVLEPAEAFIISDILSDPQARAEIFGTRSALSVGGRRVAAKTGTTNDQRDNWTIGWTPQIIAGVWVGNNDNSPMKQVASGTTGAAPIWRRIIIAALAGRPAADFEIPEDVVTAEVDSLSGFRSHDGFPSRNEYFIKGTEPDGSDPVHTRLRACDSNEEKEYFVLKEEDPTAVPGGENRWQKGIIDWISTQADEKYHPPAESCGSGNSANQVVNVEFVKPRDHDRIDSDTGNIEVKVEAKSNSEIVQVEIELDGIKQATLTSAPWSMTLSGVKKGVHELRAKAKDKNGIESDRKIKIGVNTNWDS</sequence>
<dbReference type="SUPFAM" id="SSF53955">
    <property type="entry name" value="Lysozyme-like"/>
    <property type="match status" value="1"/>
</dbReference>
<dbReference type="GO" id="GO:0008658">
    <property type="term" value="F:penicillin binding"/>
    <property type="evidence" value="ECO:0007669"/>
    <property type="project" value="InterPro"/>
</dbReference>
<gene>
    <name evidence="20" type="ORF">A3F61_02225</name>
</gene>
<protein>
    <submittedName>
        <fullName evidence="20">Uncharacterized protein</fullName>
    </submittedName>
</protein>
<dbReference type="GO" id="GO:0008955">
    <property type="term" value="F:peptidoglycan glycosyltransferase activity"/>
    <property type="evidence" value="ECO:0007669"/>
    <property type="project" value="UniProtKB-EC"/>
</dbReference>
<feature type="transmembrane region" description="Helical" evidence="17">
    <location>
        <begin position="30"/>
        <end position="56"/>
    </location>
</feature>
<evidence type="ECO:0000259" key="18">
    <source>
        <dbReference type="Pfam" id="PF00905"/>
    </source>
</evidence>
<name>A0A1G1V468_9BACT</name>
<dbReference type="InterPro" id="IPR013783">
    <property type="entry name" value="Ig-like_fold"/>
</dbReference>
<dbReference type="Gene3D" id="3.40.710.10">
    <property type="entry name" value="DD-peptidase/beta-lactamase superfamily"/>
    <property type="match status" value="1"/>
</dbReference>
<comment type="caution">
    <text evidence="20">The sequence shown here is derived from an EMBL/GenBank/DDBJ whole genome shotgun (WGS) entry which is preliminary data.</text>
</comment>
<keyword evidence="7" id="KW-0328">Glycosyltransferase</keyword>
<comment type="similarity">
    <text evidence="2">In the C-terminal section; belongs to the transpeptidase family.</text>
</comment>
<dbReference type="GO" id="GO:0009002">
    <property type="term" value="F:serine-type D-Ala-D-Ala carboxypeptidase activity"/>
    <property type="evidence" value="ECO:0007669"/>
    <property type="project" value="UniProtKB-EC"/>
</dbReference>
<dbReference type="InterPro" id="IPR050396">
    <property type="entry name" value="Glycosyltr_51/Transpeptidase"/>
</dbReference>
<evidence type="ECO:0000256" key="8">
    <source>
        <dbReference type="ARBA" id="ARBA00022679"/>
    </source>
</evidence>